<dbReference type="GO" id="GO:0015344">
    <property type="term" value="F:siderophore uptake transmembrane transporter activity"/>
    <property type="evidence" value="ECO:0007669"/>
    <property type="project" value="TreeGrafter"/>
</dbReference>
<dbReference type="InterPro" id="IPR037066">
    <property type="entry name" value="Plug_dom_sf"/>
</dbReference>
<evidence type="ECO:0000256" key="5">
    <source>
        <dbReference type="ARBA" id="ARBA00023136"/>
    </source>
</evidence>
<reference evidence="9" key="1">
    <citation type="journal article" date="2014" name="Int. J. Syst. Evol. Microbiol.">
        <title>Complete genome sequence of Corynebacterium casei LMG S-19264T (=DSM 44701T), isolated from a smear-ripened cheese.</title>
        <authorList>
            <consortium name="US DOE Joint Genome Institute (JGI-PGF)"/>
            <person name="Walter F."/>
            <person name="Albersmeier A."/>
            <person name="Kalinowski J."/>
            <person name="Ruckert C."/>
        </authorList>
    </citation>
    <scope>NUCLEOTIDE SEQUENCE</scope>
    <source>
        <strain evidence="9">KCTC 12368</strain>
    </source>
</reference>
<dbReference type="PANTHER" id="PTHR30069:SF28">
    <property type="entry name" value="TONB-DEPENDENT RECEPTOR YNCD-RELATED"/>
    <property type="match status" value="1"/>
</dbReference>
<keyword evidence="4 7" id="KW-0812">Transmembrane</keyword>
<dbReference type="Pfam" id="PF13715">
    <property type="entry name" value="CarbopepD_reg_2"/>
    <property type="match status" value="1"/>
</dbReference>
<dbReference type="InterPro" id="IPR012910">
    <property type="entry name" value="Plug_dom"/>
</dbReference>
<comment type="subcellular location">
    <subcellularLocation>
        <location evidence="1 7">Cell outer membrane</location>
        <topology evidence="1 7">Multi-pass membrane protein</topology>
    </subcellularLocation>
</comment>
<dbReference type="Proteomes" id="UP000619457">
    <property type="component" value="Unassembled WGS sequence"/>
</dbReference>
<comment type="caution">
    <text evidence="9">The sequence shown here is derived from an EMBL/GenBank/DDBJ whole genome shotgun (WGS) entry which is preliminary data.</text>
</comment>
<dbReference type="InterPro" id="IPR036942">
    <property type="entry name" value="Beta-barrel_TonB_sf"/>
</dbReference>
<comment type="similarity">
    <text evidence="7">Belongs to the TonB-dependent receptor family.</text>
</comment>
<dbReference type="Gene3D" id="2.40.170.20">
    <property type="entry name" value="TonB-dependent receptor, beta-barrel domain"/>
    <property type="match status" value="1"/>
</dbReference>
<dbReference type="AlphaFoldDB" id="A0A918PL82"/>
<evidence type="ECO:0000313" key="9">
    <source>
        <dbReference type="EMBL" id="GGZ13432.1"/>
    </source>
</evidence>
<dbReference type="NCBIfam" id="TIGR04056">
    <property type="entry name" value="OMP_RagA_SusC"/>
    <property type="match status" value="1"/>
</dbReference>
<dbReference type="FunFam" id="2.60.40.1120:FF:000003">
    <property type="entry name" value="Outer membrane protein Omp121"/>
    <property type="match status" value="1"/>
</dbReference>
<keyword evidence="2 7" id="KW-0813">Transport</keyword>
<dbReference type="InterPro" id="IPR023996">
    <property type="entry name" value="TonB-dep_OMP_SusC/RagA"/>
</dbReference>
<evidence type="ECO:0000256" key="7">
    <source>
        <dbReference type="PROSITE-ProRule" id="PRU01360"/>
    </source>
</evidence>
<organism evidence="9 10">
    <name type="scientific">Echinicola pacifica</name>
    <dbReference type="NCBI Taxonomy" id="346377"/>
    <lineage>
        <taxon>Bacteria</taxon>
        <taxon>Pseudomonadati</taxon>
        <taxon>Bacteroidota</taxon>
        <taxon>Cytophagia</taxon>
        <taxon>Cytophagales</taxon>
        <taxon>Cyclobacteriaceae</taxon>
        <taxon>Echinicola</taxon>
    </lineage>
</organism>
<dbReference type="InterPro" id="IPR008969">
    <property type="entry name" value="CarboxyPept-like_regulatory"/>
</dbReference>
<dbReference type="NCBIfam" id="TIGR04057">
    <property type="entry name" value="SusC_RagA_signa"/>
    <property type="match status" value="1"/>
</dbReference>
<dbReference type="GO" id="GO:0044718">
    <property type="term" value="P:siderophore transmembrane transport"/>
    <property type="evidence" value="ECO:0007669"/>
    <property type="project" value="TreeGrafter"/>
</dbReference>
<proteinExistence type="inferred from homology"/>
<name>A0A918PL82_9BACT</name>
<evidence type="ECO:0000256" key="6">
    <source>
        <dbReference type="ARBA" id="ARBA00023237"/>
    </source>
</evidence>
<keyword evidence="5 7" id="KW-0472">Membrane</keyword>
<evidence type="ECO:0000256" key="3">
    <source>
        <dbReference type="ARBA" id="ARBA00022452"/>
    </source>
</evidence>
<sequence>MILMMSGMAFQGVTAAEIPFSSTNEIVISTLEERITGTIKSSSDGLPLPGVTVKVKGTTVGTVTDIDGKYAINVPNENSILVFSFVGFESQEIPVSGRSIINVDLSEDLEELGEVVVVGYGTQNKASVSGAISTIGEDAFVSRAAANPLAALQGQVSGMSITRTSGQPGEEGYDFKIRGLTSLNATDPLVIVDDVPYTNADAISSLNPNDIESMTVLKDASAAIYGARAAGGVVLITTKKGKGEKPTVTFNTRFTVKSPGLDKTLTNRQQYFEMFDEASANDGTANRWDNNGYGEYFINGYDGALSPTVFGFEYPYDQTFADNNWQDVLWGSNSMWANNLSISGRSEKSNYRISLGLTDDQGLLQWGNNSVKRTSIRSNYGITLSDKVKISTVLSYERENVVEPSLMNNVLADFDPPFIVSENPLGQPYSWMNVATPNWLAELGGDNRTIRNRLSANFKIEYDATEDLKLVGVGGGKYWANDNKYWENIVQFYNYDGVPLTTFPARSKAGQSTAITNYYNYTGYADYSKKVGEHYFDLMVGGSFEKQQYDNFSAYRFDLISPEIHTLNTGAADQQFNDADAYDWAIASGFTRLNYEYDGKYFLEANFRYDGSSRFAPGYQWSGFGGVMASWRMSEEDFMKNVSFIDNLKIRASYGSVGNQSGIGNYDYIPRINLNSVYYPFGVSPQFINSATTAGMVSYDRTWERVISKNIGIDFGFLGNKLTGSFDYFIKDNPNMLVGVTYPDVLGANAPDTNSGHLKTWGYEIVLGWKDRIGDFSYHVDLIYFDNRTELLSMEGADSYSAGLVKTREGYPINSYFGYMSDGYITSENELAEYLTLGGVNQQLKMGDVKYKDLDGNGKINVYGENGEEGDVVFLGDSDPHHNFSLNTGFSWKNFDFAAIFQGVAKRDIIRDPNATLSAPFKRWWKNQNSVFYNNTWTEENPDAPYPRLTLNGGVRTWNYNASDRVIQSGAYMRLKNLIVGYTLPQVLLDKIKVQKARIYFNGTDMWEITGIKDGFDPEKAVNSAPSYYPFYRSYTVGLDISF</sequence>
<evidence type="ECO:0000259" key="8">
    <source>
        <dbReference type="Pfam" id="PF07715"/>
    </source>
</evidence>
<accession>A0A918PL82</accession>
<dbReference type="PROSITE" id="PS52016">
    <property type="entry name" value="TONB_DEPENDENT_REC_3"/>
    <property type="match status" value="1"/>
</dbReference>
<evidence type="ECO:0000256" key="4">
    <source>
        <dbReference type="ARBA" id="ARBA00022692"/>
    </source>
</evidence>
<dbReference type="Gene3D" id="2.170.130.10">
    <property type="entry name" value="TonB-dependent receptor, plug domain"/>
    <property type="match status" value="1"/>
</dbReference>
<evidence type="ECO:0000313" key="10">
    <source>
        <dbReference type="Proteomes" id="UP000619457"/>
    </source>
</evidence>
<reference evidence="9" key="2">
    <citation type="submission" date="2020-09" db="EMBL/GenBank/DDBJ databases">
        <authorList>
            <person name="Sun Q."/>
            <person name="Kim S."/>
        </authorList>
    </citation>
    <scope>NUCLEOTIDE SEQUENCE</scope>
    <source>
        <strain evidence="9">KCTC 12368</strain>
    </source>
</reference>
<evidence type="ECO:0000256" key="2">
    <source>
        <dbReference type="ARBA" id="ARBA00022448"/>
    </source>
</evidence>
<keyword evidence="10" id="KW-1185">Reference proteome</keyword>
<dbReference type="Pfam" id="PF07715">
    <property type="entry name" value="Plug"/>
    <property type="match status" value="1"/>
</dbReference>
<dbReference type="InterPro" id="IPR039426">
    <property type="entry name" value="TonB-dep_rcpt-like"/>
</dbReference>
<keyword evidence="6 7" id="KW-0998">Cell outer membrane</keyword>
<dbReference type="SUPFAM" id="SSF56935">
    <property type="entry name" value="Porins"/>
    <property type="match status" value="1"/>
</dbReference>
<dbReference type="GO" id="GO:0009279">
    <property type="term" value="C:cell outer membrane"/>
    <property type="evidence" value="ECO:0007669"/>
    <property type="project" value="UniProtKB-SubCell"/>
</dbReference>
<dbReference type="PANTHER" id="PTHR30069">
    <property type="entry name" value="TONB-DEPENDENT OUTER MEMBRANE RECEPTOR"/>
    <property type="match status" value="1"/>
</dbReference>
<dbReference type="Gene3D" id="2.60.40.1120">
    <property type="entry name" value="Carboxypeptidase-like, regulatory domain"/>
    <property type="match status" value="1"/>
</dbReference>
<protein>
    <submittedName>
        <fullName evidence="9">SusC/RagA family TonB-linked outer membrane protein</fullName>
    </submittedName>
</protein>
<dbReference type="InterPro" id="IPR023997">
    <property type="entry name" value="TonB-dep_OMP_SusC/RagA_CS"/>
</dbReference>
<feature type="domain" description="TonB-dependent receptor plug" evidence="8">
    <location>
        <begin position="125"/>
        <end position="233"/>
    </location>
</feature>
<dbReference type="SUPFAM" id="SSF49464">
    <property type="entry name" value="Carboxypeptidase regulatory domain-like"/>
    <property type="match status" value="1"/>
</dbReference>
<keyword evidence="3 7" id="KW-1134">Transmembrane beta strand</keyword>
<evidence type="ECO:0000256" key="1">
    <source>
        <dbReference type="ARBA" id="ARBA00004571"/>
    </source>
</evidence>
<gene>
    <name evidence="9" type="ORF">GCM10007049_01550</name>
</gene>
<dbReference type="EMBL" id="BMWX01000001">
    <property type="protein sequence ID" value="GGZ13432.1"/>
    <property type="molecule type" value="Genomic_DNA"/>
</dbReference>